<keyword evidence="6 9" id="KW-0249">Electron transport</keyword>
<evidence type="ECO:0000313" key="11">
    <source>
        <dbReference type="Proteomes" id="UP000383932"/>
    </source>
</evidence>
<dbReference type="PANTHER" id="PTHR12022">
    <property type="entry name" value="UBIQUINOL-CYTOCHROME C REDUCTASE COMPLEX 14 KD PROTEIN"/>
    <property type="match status" value="1"/>
</dbReference>
<evidence type="ECO:0000256" key="9">
    <source>
        <dbReference type="PIRNR" id="PIRNR000022"/>
    </source>
</evidence>
<dbReference type="InterPro" id="IPR036544">
    <property type="entry name" value="QCR7_sf"/>
</dbReference>
<dbReference type="PIRSF" id="PIRSF000022">
    <property type="entry name" value="Bc1_14K"/>
    <property type="match status" value="1"/>
</dbReference>
<evidence type="ECO:0000256" key="1">
    <source>
        <dbReference type="ARBA" id="ARBA00004443"/>
    </source>
</evidence>
<keyword evidence="3 9" id="KW-0813">Transport</keyword>
<comment type="function">
    <text evidence="9">Component of the ubiquinol-cytochrome c oxidoreductase, a multisubunit transmembrane complex that is part of the mitochondrial electron transport chain which drives oxidative phosphorylation.</text>
</comment>
<keyword evidence="8 9" id="KW-0472">Membrane</keyword>
<dbReference type="Pfam" id="PF02271">
    <property type="entry name" value="UCR_14kD"/>
    <property type="match status" value="1"/>
</dbReference>
<dbReference type="GO" id="GO:0006122">
    <property type="term" value="P:mitochondrial electron transport, ubiquinol to cytochrome c"/>
    <property type="evidence" value="ECO:0007669"/>
    <property type="project" value="InterPro"/>
</dbReference>
<comment type="similarity">
    <text evidence="2 9">Belongs to the UQCRB/QCR7 family.</text>
</comment>
<keyword evidence="11" id="KW-1185">Reference proteome</keyword>
<evidence type="ECO:0000256" key="2">
    <source>
        <dbReference type="ARBA" id="ARBA00008554"/>
    </source>
</evidence>
<evidence type="ECO:0000256" key="3">
    <source>
        <dbReference type="ARBA" id="ARBA00022448"/>
    </source>
</evidence>
<dbReference type="GO" id="GO:0045275">
    <property type="term" value="C:respiratory chain complex III"/>
    <property type="evidence" value="ECO:0007669"/>
    <property type="project" value="InterPro"/>
</dbReference>
<sequence length="129" mass="15238">MLFGPLGPSLAPQVRASRGLSKFLAPIAHWYARTVGHRRMGLRYDDLLIEERADVQRALSRLPQKEAYDRAFRHRVAFQQSLLHKDLPKDQWVKAEEDVRYFKPYVEEVVKEDTERAMWDTMKVMKSQH</sequence>
<keyword evidence="7 9" id="KW-0496">Mitochondrion</keyword>
<organism evidence="10 11">
    <name type="scientific">Ceratobasidium theobromae</name>
    <dbReference type="NCBI Taxonomy" id="1582974"/>
    <lineage>
        <taxon>Eukaryota</taxon>
        <taxon>Fungi</taxon>
        <taxon>Dikarya</taxon>
        <taxon>Basidiomycota</taxon>
        <taxon>Agaricomycotina</taxon>
        <taxon>Agaricomycetes</taxon>
        <taxon>Cantharellales</taxon>
        <taxon>Ceratobasidiaceae</taxon>
        <taxon>Ceratobasidium</taxon>
    </lineage>
</organism>
<name>A0A5N5QVB9_9AGAM</name>
<evidence type="ECO:0000256" key="5">
    <source>
        <dbReference type="ARBA" id="ARBA00022792"/>
    </source>
</evidence>
<reference evidence="10 11" key="1">
    <citation type="journal article" date="2019" name="Fungal Biol. Biotechnol.">
        <title>Draft genome sequence of fastidious pathogen Ceratobasidium theobromae, which causes vascular-streak dieback in Theobroma cacao.</title>
        <authorList>
            <person name="Ali S.S."/>
            <person name="Asman A."/>
            <person name="Shao J."/>
            <person name="Firmansyah A.P."/>
            <person name="Susilo A.W."/>
            <person name="Rosmana A."/>
            <person name="McMahon P."/>
            <person name="Junaid M."/>
            <person name="Guest D."/>
            <person name="Kheng T.Y."/>
            <person name="Meinhardt L.W."/>
            <person name="Bailey B.A."/>
        </authorList>
    </citation>
    <scope>NUCLEOTIDE SEQUENCE [LARGE SCALE GENOMIC DNA]</scope>
    <source>
        <strain evidence="10 11">CT2</strain>
    </source>
</reference>
<dbReference type="InterPro" id="IPR003197">
    <property type="entry name" value="QCR7"/>
</dbReference>
<proteinExistence type="inferred from homology"/>
<keyword evidence="5 9" id="KW-0999">Mitochondrion inner membrane</keyword>
<dbReference type="EMBL" id="SSOP01000008">
    <property type="protein sequence ID" value="KAB5595521.1"/>
    <property type="molecule type" value="Genomic_DNA"/>
</dbReference>
<dbReference type="PANTHER" id="PTHR12022:SF0">
    <property type="entry name" value="CYTOCHROME B-C1 COMPLEX SUBUNIT 7"/>
    <property type="match status" value="1"/>
</dbReference>
<comment type="subcellular location">
    <subcellularLocation>
        <location evidence="1">Mitochondrion inner membrane</location>
        <topology evidence="1">Peripheral membrane protein</topology>
        <orientation evidence="1">Matrix side</orientation>
    </subcellularLocation>
</comment>
<evidence type="ECO:0000256" key="8">
    <source>
        <dbReference type="ARBA" id="ARBA00023136"/>
    </source>
</evidence>
<evidence type="ECO:0000256" key="6">
    <source>
        <dbReference type="ARBA" id="ARBA00022982"/>
    </source>
</evidence>
<dbReference type="AlphaFoldDB" id="A0A5N5QVB9"/>
<accession>A0A5N5QVB9</accession>
<evidence type="ECO:0000256" key="4">
    <source>
        <dbReference type="ARBA" id="ARBA00022660"/>
    </source>
</evidence>
<dbReference type="FunFam" id="1.10.1090.10:FF:000001">
    <property type="entry name" value="Cytochrome b-c1 complex subunit 7"/>
    <property type="match status" value="1"/>
</dbReference>
<comment type="caution">
    <text evidence="10">The sequence shown here is derived from an EMBL/GenBank/DDBJ whole genome shotgun (WGS) entry which is preliminary data.</text>
</comment>
<gene>
    <name evidence="10" type="ORF">CTheo_982</name>
</gene>
<dbReference type="Gene3D" id="1.10.1090.10">
    <property type="entry name" value="Cytochrome b-c1 complex subunit 7"/>
    <property type="match status" value="1"/>
</dbReference>
<keyword evidence="4 9" id="KW-0679">Respiratory chain</keyword>
<evidence type="ECO:0000256" key="7">
    <source>
        <dbReference type="ARBA" id="ARBA00023128"/>
    </source>
</evidence>
<dbReference type="SUPFAM" id="SSF81524">
    <property type="entry name" value="14 kDa protein of cytochrome bc1 complex (Ubiquinol-cytochrome c reductase)"/>
    <property type="match status" value="1"/>
</dbReference>
<dbReference type="GO" id="GO:0005743">
    <property type="term" value="C:mitochondrial inner membrane"/>
    <property type="evidence" value="ECO:0007669"/>
    <property type="project" value="UniProtKB-SubCell"/>
</dbReference>
<protein>
    <recommendedName>
        <fullName evidence="9">Cytochrome b-c1 complex subunit 7</fullName>
    </recommendedName>
</protein>
<dbReference type="OrthoDB" id="425749at2759"/>
<dbReference type="Proteomes" id="UP000383932">
    <property type="component" value="Unassembled WGS sequence"/>
</dbReference>
<evidence type="ECO:0000313" key="10">
    <source>
        <dbReference type="EMBL" id="KAB5595521.1"/>
    </source>
</evidence>